<comment type="caution">
    <text evidence="2">The sequence shown here is derived from an EMBL/GenBank/DDBJ whole genome shotgun (WGS) entry which is preliminary data.</text>
</comment>
<keyword evidence="3" id="KW-1185">Reference proteome</keyword>
<dbReference type="Proteomes" id="UP001239462">
    <property type="component" value="Unassembled WGS sequence"/>
</dbReference>
<proteinExistence type="predicted"/>
<evidence type="ECO:0000259" key="1">
    <source>
        <dbReference type="Pfam" id="PF19778"/>
    </source>
</evidence>
<reference evidence="2 3" key="1">
    <citation type="submission" date="2023-06" db="EMBL/GenBank/DDBJ databases">
        <title>Roseiconus lacunae JC819 isolated from Gulf of Mannar region, Tamil Nadu.</title>
        <authorList>
            <person name="Pk S."/>
            <person name="Ch S."/>
            <person name="Ch V.R."/>
        </authorList>
    </citation>
    <scope>NUCLEOTIDE SEQUENCE [LARGE SCALE GENOMIC DNA]</scope>
    <source>
        <strain evidence="2 3">JC819</strain>
    </source>
</reference>
<accession>A0ABT7PF45</accession>
<dbReference type="InterPro" id="IPR045572">
    <property type="entry name" value="RE_endonuc_C"/>
</dbReference>
<dbReference type="EMBL" id="JASZZN010000004">
    <property type="protein sequence ID" value="MDM4015120.1"/>
    <property type="molecule type" value="Genomic_DNA"/>
</dbReference>
<dbReference type="Gene3D" id="2.30.130.30">
    <property type="entry name" value="Hypothetical protein"/>
    <property type="match status" value="1"/>
</dbReference>
<name>A0ABT7PF45_9BACT</name>
<evidence type="ECO:0000313" key="3">
    <source>
        <dbReference type="Proteomes" id="UP001239462"/>
    </source>
</evidence>
<gene>
    <name evidence="2" type="ORF">QTN89_06735</name>
</gene>
<protein>
    <recommendedName>
        <fullName evidence="1">Type III restriction enzyme C-terminal endonuclease domain-containing protein</fullName>
    </recommendedName>
</protein>
<sequence>MEHRSQANKIRGAIYIYAAQGRPDISDAEILDAVGQPWDQLDKGVIAETVEVVGCDETESEFEWQLANPQRLETPPKPDNQPQPVWFNPFDSIGLDVSKDDESVEISPPHVSSPMLQVGGTRKLYLARETKDTHDRDKRRDTENHKIDCGRAHFRELGVDYEVATNIQEVLTPRTK</sequence>
<feature type="domain" description="Type III restriction enzyme C-terminal endonuclease" evidence="1">
    <location>
        <begin position="119"/>
        <end position="166"/>
    </location>
</feature>
<evidence type="ECO:0000313" key="2">
    <source>
        <dbReference type="EMBL" id="MDM4015120.1"/>
    </source>
</evidence>
<dbReference type="Pfam" id="PF19778">
    <property type="entry name" value="RE_endonuc"/>
    <property type="match status" value="1"/>
</dbReference>
<organism evidence="2 3">
    <name type="scientific">Roseiconus lacunae</name>
    <dbReference type="NCBI Taxonomy" id="2605694"/>
    <lineage>
        <taxon>Bacteria</taxon>
        <taxon>Pseudomonadati</taxon>
        <taxon>Planctomycetota</taxon>
        <taxon>Planctomycetia</taxon>
        <taxon>Pirellulales</taxon>
        <taxon>Pirellulaceae</taxon>
        <taxon>Roseiconus</taxon>
    </lineage>
</organism>
<dbReference type="RefSeq" id="WP_149496413.1">
    <property type="nucleotide sequence ID" value="NZ_JASZZN010000004.1"/>
</dbReference>